<proteinExistence type="predicted"/>
<sequence length="320" mass="36648">MPLLPPESSRGTPGGNWAVTDEDVRVGMCRYDRKEGECVSTRLWIMSGRVQGLKGLNNEQQGARKRMEEGGEEKLKEAFKWWARWKKSDGEVKTIAEVRRENNLKGINEAPSQTGEVAASGLGGLGFIQKPEEKLPRHRRIEMVANRRARGRILTAPFESSRRLILGVHPTPSYKIACGFKLGQPILYTMHRVIYCRLHHQRSPYHRVWCDAGFCNRVLKCDSLPDAPKWFWAPSQLQWRGKTQPQLSFFRHCWARPSVVVCMNKCLLSQVCMFCSVLDFEAVLPTLVIDSLPMDLIPLTVLSDLAFTLVWHHHHHKQLN</sequence>
<gene>
    <name evidence="1" type="ORF">EX30DRAFT_346355</name>
</gene>
<keyword evidence="2" id="KW-1185">Reference proteome</keyword>
<protein>
    <submittedName>
        <fullName evidence="1">Uncharacterized protein</fullName>
    </submittedName>
</protein>
<organism evidence="1 2">
    <name type="scientific">Ascodesmis nigricans</name>
    <dbReference type="NCBI Taxonomy" id="341454"/>
    <lineage>
        <taxon>Eukaryota</taxon>
        <taxon>Fungi</taxon>
        <taxon>Dikarya</taxon>
        <taxon>Ascomycota</taxon>
        <taxon>Pezizomycotina</taxon>
        <taxon>Pezizomycetes</taxon>
        <taxon>Pezizales</taxon>
        <taxon>Ascodesmidaceae</taxon>
        <taxon>Ascodesmis</taxon>
    </lineage>
</organism>
<dbReference type="AlphaFoldDB" id="A0A4S2N3H2"/>
<name>A0A4S2N3H2_9PEZI</name>
<reference evidence="1 2" key="1">
    <citation type="submission" date="2019-04" db="EMBL/GenBank/DDBJ databases">
        <title>Comparative genomics and transcriptomics to analyze fruiting body development in filamentous ascomycetes.</title>
        <authorList>
            <consortium name="DOE Joint Genome Institute"/>
            <person name="Lutkenhaus R."/>
            <person name="Traeger S."/>
            <person name="Breuer J."/>
            <person name="Kuo A."/>
            <person name="Lipzen A."/>
            <person name="Pangilinan J."/>
            <person name="Dilworth D."/>
            <person name="Sandor L."/>
            <person name="Poggeler S."/>
            <person name="Barry K."/>
            <person name="Grigoriev I.V."/>
            <person name="Nowrousian M."/>
        </authorList>
    </citation>
    <scope>NUCLEOTIDE SEQUENCE [LARGE SCALE GENOMIC DNA]</scope>
    <source>
        <strain evidence="1 2">CBS 389.68</strain>
    </source>
</reference>
<dbReference type="EMBL" id="ML220113">
    <property type="protein sequence ID" value="TGZ83586.1"/>
    <property type="molecule type" value="Genomic_DNA"/>
</dbReference>
<dbReference type="InParanoid" id="A0A4S2N3H2"/>
<evidence type="ECO:0000313" key="2">
    <source>
        <dbReference type="Proteomes" id="UP000298138"/>
    </source>
</evidence>
<accession>A0A4S2N3H2</accession>
<dbReference type="Proteomes" id="UP000298138">
    <property type="component" value="Unassembled WGS sequence"/>
</dbReference>
<evidence type="ECO:0000313" key="1">
    <source>
        <dbReference type="EMBL" id="TGZ83586.1"/>
    </source>
</evidence>